<feature type="region of interest" description="Disordered" evidence="1">
    <location>
        <begin position="1"/>
        <end position="33"/>
    </location>
</feature>
<dbReference type="GO" id="GO:0003824">
    <property type="term" value="F:catalytic activity"/>
    <property type="evidence" value="ECO:0007669"/>
    <property type="project" value="InterPro"/>
</dbReference>
<keyword evidence="3" id="KW-1185">Reference proteome</keyword>
<dbReference type="OrthoDB" id="410155at2759"/>
<accession>A0A4C1XYU9</accession>
<feature type="region of interest" description="Disordered" evidence="1">
    <location>
        <begin position="176"/>
        <end position="235"/>
    </location>
</feature>
<dbReference type="EMBL" id="BGZK01001010">
    <property type="protein sequence ID" value="GBP68400.1"/>
    <property type="molecule type" value="Genomic_DNA"/>
</dbReference>
<organism evidence="2 3">
    <name type="scientific">Eumeta variegata</name>
    <name type="common">Bagworm moth</name>
    <name type="synonym">Eumeta japonica</name>
    <dbReference type="NCBI Taxonomy" id="151549"/>
    <lineage>
        <taxon>Eukaryota</taxon>
        <taxon>Metazoa</taxon>
        <taxon>Ecdysozoa</taxon>
        <taxon>Arthropoda</taxon>
        <taxon>Hexapoda</taxon>
        <taxon>Insecta</taxon>
        <taxon>Pterygota</taxon>
        <taxon>Neoptera</taxon>
        <taxon>Endopterygota</taxon>
        <taxon>Lepidoptera</taxon>
        <taxon>Glossata</taxon>
        <taxon>Ditrysia</taxon>
        <taxon>Tineoidea</taxon>
        <taxon>Psychidae</taxon>
        <taxon>Oiketicinae</taxon>
        <taxon>Eumeta</taxon>
    </lineage>
</organism>
<protein>
    <recommendedName>
        <fullName evidence="4">RNA-directed DNA polymerase from mobile element jockey</fullName>
    </recommendedName>
</protein>
<feature type="compositionally biased region" description="Basic residues" evidence="1">
    <location>
        <begin position="217"/>
        <end position="227"/>
    </location>
</feature>
<comment type="caution">
    <text evidence="2">The sequence shown here is derived from an EMBL/GenBank/DDBJ whole genome shotgun (WGS) entry which is preliminary data.</text>
</comment>
<proteinExistence type="predicted"/>
<evidence type="ECO:0000256" key="1">
    <source>
        <dbReference type="SAM" id="MobiDB-lite"/>
    </source>
</evidence>
<dbReference type="AlphaFoldDB" id="A0A4C1XYU9"/>
<dbReference type="Proteomes" id="UP000299102">
    <property type="component" value="Unassembled WGS sequence"/>
</dbReference>
<dbReference type="SUPFAM" id="SSF56219">
    <property type="entry name" value="DNase I-like"/>
    <property type="match status" value="1"/>
</dbReference>
<evidence type="ECO:0000313" key="2">
    <source>
        <dbReference type="EMBL" id="GBP68400.1"/>
    </source>
</evidence>
<name>A0A4C1XYU9_EUMVA</name>
<dbReference type="InterPro" id="IPR036691">
    <property type="entry name" value="Endo/exonu/phosph_ase_sf"/>
</dbReference>
<sequence>MDVRKWTCESKPAPPGPRPLGPGPQTPGKGTRMMPAVHRAPYVYLRNCTCNTFPFCSVSVHPTTIHLKRSQGGGAQCSPRSRADCGCIRRSVFSLNQIKPFVCRRGGRASAPAPVLMPRARRERQRPPVSAGPAPLNFQRSVIRSVLEARGGPERLARISPFGILARLSRRISFRRRVPPGDVPQLPQVSGRRLPQENPQQQPERPPAVAALSGAQRARRPRTRYRKSHLEGGRCRPPAQNSVLVLCRRRHNGVSHDFVDGCETSRVAARRFRVLTTEVQIKPPAPCIRERVQLSLPDYAVASGTTVISNSRPALRRRRGLKCDTIKWVDDYVWHGGELTRCTLEYKADVIMVQETLLKPRKSKACKISNYIRLRIDRIDASKGGTALYYNRSLYCCPIDIPPLVNIEATACTLSTTGHGVLTLVSVYLPPKKKLLRGDLGALFALGDAVLFGDLNSKSANWKCNYSDRNGFKTITNWQKISTVLEEIDILILNSIPSDIVLTDDIDSAIGVLTNHIKTVVDDISRVLSELRLQEAA</sequence>
<evidence type="ECO:0008006" key="4">
    <source>
        <dbReference type="Google" id="ProtNLM"/>
    </source>
</evidence>
<gene>
    <name evidence="2" type="ORF">EVAR_38636_1</name>
</gene>
<evidence type="ECO:0000313" key="3">
    <source>
        <dbReference type="Proteomes" id="UP000299102"/>
    </source>
</evidence>
<reference evidence="2 3" key="1">
    <citation type="journal article" date="2019" name="Commun. Biol.">
        <title>The bagworm genome reveals a unique fibroin gene that provides high tensile strength.</title>
        <authorList>
            <person name="Kono N."/>
            <person name="Nakamura H."/>
            <person name="Ohtoshi R."/>
            <person name="Tomita M."/>
            <person name="Numata K."/>
            <person name="Arakawa K."/>
        </authorList>
    </citation>
    <scope>NUCLEOTIDE SEQUENCE [LARGE SCALE GENOMIC DNA]</scope>
</reference>
<feature type="compositionally biased region" description="Pro residues" evidence="1">
    <location>
        <begin position="12"/>
        <end position="25"/>
    </location>
</feature>
<dbReference type="Gene3D" id="3.60.10.10">
    <property type="entry name" value="Endonuclease/exonuclease/phosphatase"/>
    <property type="match status" value="1"/>
</dbReference>